<feature type="compositionally biased region" description="Polar residues" evidence="1">
    <location>
        <begin position="38"/>
        <end position="47"/>
    </location>
</feature>
<name>U2MSL4_TRESO</name>
<evidence type="ECO:0000256" key="1">
    <source>
        <dbReference type="SAM" id="MobiDB-lite"/>
    </source>
</evidence>
<evidence type="ECO:0000313" key="2">
    <source>
        <dbReference type="EMBL" id="ERF60598.1"/>
    </source>
</evidence>
<comment type="caution">
    <text evidence="2">The sequence shown here is derived from an EMBL/GenBank/DDBJ whole genome shotgun (WGS) entry which is preliminary data.</text>
</comment>
<organism evidence="2 4">
    <name type="scientific">Treponema socranskii subsp. socranskii VPI DR56BR1116 = ATCC 35536</name>
    <dbReference type="NCBI Taxonomy" id="1125725"/>
    <lineage>
        <taxon>Bacteria</taxon>
        <taxon>Pseudomonadati</taxon>
        <taxon>Spirochaetota</taxon>
        <taxon>Spirochaetia</taxon>
        <taxon>Spirochaetales</taxon>
        <taxon>Treponemataceae</taxon>
        <taxon>Treponema</taxon>
    </lineage>
</organism>
<evidence type="ECO:0000313" key="3">
    <source>
        <dbReference type="EMBL" id="ERK04635.1"/>
    </source>
</evidence>
<dbReference type="PATRIC" id="fig|1125725.3.peg.1421"/>
<evidence type="ECO:0000313" key="4">
    <source>
        <dbReference type="Proteomes" id="UP000016412"/>
    </source>
</evidence>
<dbReference type="Proteomes" id="UP000016646">
    <property type="component" value="Unassembled WGS sequence"/>
</dbReference>
<sequence length="47" mass="5313">MDIKDFTDEVNRHIGLAVVHKYGLSGEEGNINKEPKSTLISSHQKFE</sequence>
<dbReference type="STRING" id="1125725.HMPREF1325_0990"/>
<dbReference type="EMBL" id="AUZJ01000039">
    <property type="protein sequence ID" value="ERF60598.1"/>
    <property type="molecule type" value="Genomic_DNA"/>
</dbReference>
<evidence type="ECO:0000313" key="5">
    <source>
        <dbReference type="Proteomes" id="UP000016646"/>
    </source>
</evidence>
<dbReference type="Proteomes" id="UP000016412">
    <property type="component" value="Unassembled WGS sequence"/>
</dbReference>
<dbReference type="EMBL" id="AVQI01000018">
    <property type="protein sequence ID" value="ERK04635.1"/>
    <property type="molecule type" value="Genomic_DNA"/>
</dbReference>
<dbReference type="RefSeq" id="WP_021330469.1">
    <property type="nucleotide sequence ID" value="NZ_AUZJ01000039.1"/>
</dbReference>
<gene>
    <name evidence="3" type="ORF">HMPREF0860_2540</name>
    <name evidence="2" type="ORF">HMPREF1325_0990</name>
</gene>
<dbReference type="AlphaFoldDB" id="U2MSL4"/>
<accession>U2MSL4</accession>
<feature type="region of interest" description="Disordered" evidence="1">
    <location>
        <begin position="26"/>
        <end position="47"/>
    </location>
</feature>
<proteinExistence type="predicted"/>
<protein>
    <submittedName>
        <fullName evidence="2">Uncharacterized protein</fullName>
    </submittedName>
</protein>
<reference evidence="4 5" key="1">
    <citation type="submission" date="2013-08" db="EMBL/GenBank/DDBJ databases">
        <authorList>
            <person name="Durkin A.S."/>
            <person name="Haft D.R."/>
            <person name="McCorrison J."/>
            <person name="Torralba M."/>
            <person name="Gillis M."/>
            <person name="Haft D.H."/>
            <person name="Methe B."/>
            <person name="Sutton G."/>
            <person name="Nelson K.E."/>
        </authorList>
    </citation>
    <scope>NUCLEOTIDE SEQUENCE [LARGE SCALE GENOMIC DNA]</scope>
    <source>
        <strain evidence="3 5">ATCC 35536</strain>
        <strain evidence="2 4">VPI DR56BR1116</strain>
    </source>
</reference>
<keyword evidence="5" id="KW-1185">Reference proteome</keyword>